<proteinExistence type="inferred from homology"/>
<keyword evidence="6 8" id="KW-0368">Histidine biosynthesis</keyword>
<dbReference type="EMBL" id="WJNG01000001">
    <property type="protein sequence ID" value="MRH41134.1"/>
    <property type="molecule type" value="Genomic_DNA"/>
</dbReference>
<comment type="caution">
    <text evidence="10">The sequence shown here is derived from an EMBL/GenBank/DDBJ whole genome shotgun (WGS) entry which is preliminary data.</text>
</comment>
<organism evidence="10 11">
    <name type="scientific">Aquibacillus halophilus</name>
    <dbReference type="NCBI Taxonomy" id="930132"/>
    <lineage>
        <taxon>Bacteria</taxon>
        <taxon>Bacillati</taxon>
        <taxon>Bacillota</taxon>
        <taxon>Bacilli</taxon>
        <taxon>Bacillales</taxon>
        <taxon>Bacillaceae</taxon>
        <taxon>Aquibacillus</taxon>
    </lineage>
</organism>
<comment type="pathway">
    <text evidence="1 8">Amino-acid biosynthesis; L-histidine biosynthesis; L-histidine from 5-phospho-alpha-D-ribose 1-diphosphate: step 8/9.</text>
</comment>
<dbReference type="SUPFAM" id="SSF89550">
    <property type="entry name" value="PHP domain-like"/>
    <property type="match status" value="1"/>
</dbReference>
<keyword evidence="11" id="KW-1185">Reference proteome</keyword>
<evidence type="ECO:0000256" key="7">
    <source>
        <dbReference type="ARBA" id="ARBA00049158"/>
    </source>
</evidence>
<dbReference type="OrthoDB" id="9775255at2"/>
<evidence type="ECO:0000313" key="11">
    <source>
        <dbReference type="Proteomes" id="UP000799092"/>
    </source>
</evidence>
<dbReference type="NCBIfam" id="NF005596">
    <property type="entry name" value="PRK07328.1"/>
    <property type="match status" value="1"/>
</dbReference>
<feature type="domain" description="PHP" evidence="9">
    <location>
        <begin position="66"/>
        <end position="257"/>
    </location>
</feature>
<evidence type="ECO:0000256" key="2">
    <source>
        <dbReference type="ARBA" id="ARBA00009152"/>
    </source>
</evidence>
<dbReference type="GO" id="GO:0005737">
    <property type="term" value="C:cytoplasm"/>
    <property type="evidence" value="ECO:0007669"/>
    <property type="project" value="TreeGrafter"/>
</dbReference>
<dbReference type="Proteomes" id="UP000799092">
    <property type="component" value="Unassembled WGS sequence"/>
</dbReference>
<reference evidence="10" key="1">
    <citation type="submission" date="2019-11" db="EMBL/GenBank/DDBJ databases">
        <authorList>
            <person name="Li J."/>
        </authorList>
    </citation>
    <scope>NUCLEOTIDE SEQUENCE</scope>
    <source>
        <strain evidence="10">B6B</strain>
    </source>
</reference>
<evidence type="ECO:0000256" key="5">
    <source>
        <dbReference type="ARBA" id="ARBA00022801"/>
    </source>
</evidence>
<dbReference type="Gene3D" id="3.20.20.140">
    <property type="entry name" value="Metal-dependent hydrolases"/>
    <property type="match status" value="1"/>
</dbReference>
<dbReference type="GO" id="GO:0004401">
    <property type="term" value="F:histidinol-phosphatase activity"/>
    <property type="evidence" value="ECO:0007669"/>
    <property type="project" value="UniProtKB-UniRule"/>
</dbReference>
<evidence type="ECO:0000313" key="10">
    <source>
        <dbReference type="EMBL" id="MRH41134.1"/>
    </source>
</evidence>
<comment type="catalytic activity">
    <reaction evidence="7 8">
        <text>L-histidinol phosphate + H2O = L-histidinol + phosphate</text>
        <dbReference type="Rhea" id="RHEA:14465"/>
        <dbReference type="ChEBI" id="CHEBI:15377"/>
        <dbReference type="ChEBI" id="CHEBI:43474"/>
        <dbReference type="ChEBI" id="CHEBI:57699"/>
        <dbReference type="ChEBI" id="CHEBI:57980"/>
        <dbReference type="EC" id="3.1.3.15"/>
    </reaction>
</comment>
<dbReference type="PANTHER" id="PTHR21039">
    <property type="entry name" value="HISTIDINOL PHOSPHATASE-RELATED"/>
    <property type="match status" value="1"/>
</dbReference>
<evidence type="ECO:0000256" key="3">
    <source>
        <dbReference type="ARBA" id="ARBA00013085"/>
    </source>
</evidence>
<evidence type="ECO:0000256" key="1">
    <source>
        <dbReference type="ARBA" id="ARBA00004970"/>
    </source>
</evidence>
<dbReference type="RefSeq" id="WP_153734804.1">
    <property type="nucleotide sequence ID" value="NZ_WJNG01000001.1"/>
</dbReference>
<protein>
    <recommendedName>
        <fullName evidence="3 8">Histidinol-phosphatase</fullName>
        <shortName evidence="8">HolPase</shortName>
        <ecNumber evidence="3 8">3.1.3.15</ecNumber>
    </recommendedName>
</protein>
<evidence type="ECO:0000256" key="6">
    <source>
        <dbReference type="ARBA" id="ARBA00023102"/>
    </source>
</evidence>
<dbReference type="UniPathway" id="UPA00031">
    <property type="reaction ID" value="UER00013"/>
</dbReference>
<dbReference type="PANTHER" id="PTHR21039:SF0">
    <property type="entry name" value="HISTIDINOL-PHOSPHATASE"/>
    <property type="match status" value="1"/>
</dbReference>
<gene>
    <name evidence="10" type="ORF">GH741_00410</name>
</gene>
<dbReference type="GO" id="GO:0000105">
    <property type="term" value="P:L-histidine biosynthetic process"/>
    <property type="evidence" value="ECO:0007669"/>
    <property type="project" value="UniProtKB-UniRule"/>
</dbReference>
<sequence length="330" mass="38560">MKIDHHFHLEEGPYSIRWLMRTTQAIVNADPNMKNHLEIHSLDWMRDLLGALNHRVQKGSYSDEWLDQYIRLGEEQGIGHFGIVDHLYRFTEFRSYYERYMVLDSSQTGTMQRYWLDRVCTESIEGYFELVRRFQKKGTPISLGVEADFFPGCESELEELLAPYEFDFVIGSVHFIDGWGFDNPELQHRFEELELLDLYTQFFDHVIGAARSGLFQIIAHLDNIKVFNYRPDEELLIPLYNRVAKALKDADVATEINMGLAYRYPVKEMCPSPLFLETLHKNGVPITTSSDSHFPDDLGTMIEDAVEQAVQVGYKEIVYFKNKKRYSVDI</sequence>
<keyword evidence="4 8" id="KW-0028">Amino-acid biosynthesis</keyword>
<keyword evidence="5 8" id="KW-0378">Hydrolase</keyword>
<dbReference type="CDD" id="cd12110">
    <property type="entry name" value="PHP_HisPPase_Hisj_like"/>
    <property type="match status" value="1"/>
</dbReference>
<dbReference type="Pfam" id="PF02811">
    <property type="entry name" value="PHP"/>
    <property type="match status" value="1"/>
</dbReference>
<evidence type="ECO:0000259" key="9">
    <source>
        <dbReference type="Pfam" id="PF02811"/>
    </source>
</evidence>
<dbReference type="InterPro" id="IPR004013">
    <property type="entry name" value="PHP_dom"/>
</dbReference>
<comment type="similarity">
    <text evidence="2 8">Belongs to the PHP hydrolase family. HisK subfamily.</text>
</comment>
<dbReference type="AlphaFoldDB" id="A0A6A8D6A2"/>
<dbReference type="InterPro" id="IPR016195">
    <property type="entry name" value="Pol/histidinol_Pase-like"/>
</dbReference>
<dbReference type="InterPro" id="IPR010140">
    <property type="entry name" value="Histidinol_P_phosphatase_HisJ"/>
</dbReference>
<name>A0A6A8D6A2_9BACI</name>
<accession>A0A6A8D6A2</accession>
<evidence type="ECO:0000256" key="8">
    <source>
        <dbReference type="RuleBase" id="RU366003"/>
    </source>
</evidence>
<dbReference type="EC" id="3.1.3.15" evidence="3 8"/>
<evidence type="ECO:0000256" key="4">
    <source>
        <dbReference type="ARBA" id="ARBA00022605"/>
    </source>
</evidence>